<evidence type="ECO:0000256" key="5">
    <source>
        <dbReference type="ARBA" id="ARBA00022989"/>
    </source>
</evidence>
<dbReference type="GO" id="GO:0005743">
    <property type="term" value="C:mitochondrial inner membrane"/>
    <property type="evidence" value="ECO:0007669"/>
    <property type="project" value="UniProtKB-SubCell"/>
</dbReference>
<keyword evidence="4 10" id="KW-0999">Mitochondrion inner membrane</keyword>
<evidence type="ECO:0000256" key="6">
    <source>
        <dbReference type="ARBA" id="ARBA00023128"/>
    </source>
</evidence>
<feature type="compositionally biased region" description="Basic and acidic residues" evidence="11">
    <location>
        <begin position="124"/>
        <end position="137"/>
    </location>
</feature>
<name>A0A9P8PWL4_WICPI</name>
<evidence type="ECO:0000256" key="1">
    <source>
        <dbReference type="ARBA" id="ARBA00004434"/>
    </source>
</evidence>
<evidence type="ECO:0000256" key="8">
    <source>
        <dbReference type="ARBA" id="ARBA00023186"/>
    </source>
</evidence>
<dbReference type="InterPro" id="IPR012420">
    <property type="entry name" value="Cbp4"/>
</dbReference>
<comment type="similarity">
    <text evidence="2 10">Belongs to the CBP4 family.</text>
</comment>
<evidence type="ECO:0000313" key="13">
    <source>
        <dbReference type="Proteomes" id="UP000774326"/>
    </source>
</evidence>
<feature type="transmembrane region" description="Helical" evidence="10">
    <location>
        <begin position="6"/>
        <end position="27"/>
    </location>
</feature>
<evidence type="ECO:0000256" key="9">
    <source>
        <dbReference type="ARBA" id="ARBA00025413"/>
    </source>
</evidence>
<evidence type="ECO:0000313" key="12">
    <source>
        <dbReference type="EMBL" id="KAH3679783.1"/>
    </source>
</evidence>
<keyword evidence="7 10" id="KW-0472">Membrane</keyword>
<dbReference type="PANTHER" id="PTHR28202">
    <property type="entry name" value="ASSEMBLY FACTOR CBP4"/>
    <property type="match status" value="1"/>
</dbReference>
<reference evidence="12" key="1">
    <citation type="journal article" date="2021" name="Open Biol.">
        <title>Shared evolutionary footprints suggest mitochondrial oxidative damage underlies multiple complex I losses in fungi.</title>
        <authorList>
            <person name="Schikora-Tamarit M.A."/>
            <person name="Marcet-Houben M."/>
            <person name="Nosek J."/>
            <person name="Gabaldon T."/>
        </authorList>
    </citation>
    <scope>NUCLEOTIDE SEQUENCE</scope>
    <source>
        <strain evidence="12">CBS2887</strain>
    </source>
</reference>
<evidence type="ECO:0000256" key="4">
    <source>
        <dbReference type="ARBA" id="ARBA00022792"/>
    </source>
</evidence>
<evidence type="ECO:0000256" key="3">
    <source>
        <dbReference type="ARBA" id="ARBA00022692"/>
    </source>
</evidence>
<dbReference type="PANTHER" id="PTHR28202:SF1">
    <property type="entry name" value="ASSEMBLY FACTOR CBP4"/>
    <property type="match status" value="1"/>
</dbReference>
<keyword evidence="6 10" id="KW-0496">Mitochondrion</keyword>
<comment type="caution">
    <text evidence="12">The sequence shown here is derived from an EMBL/GenBank/DDBJ whole genome shotgun (WGS) entry which is preliminary data.</text>
</comment>
<dbReference type="AlphaFoldDB" id="A0A9P8PWL4"/>
<dbReference type="Proteomes" id="UP000774326">
    <property type="component" value="Unassembled WGS sequence"/>
</dbReference>
<keyword evidence="3 10" id="KW-0812">Transmembrane</keyword>
<dbReference type="EMBL" id="JAEUBG010004859">
    <property type="protein sequence ID" value="KAH3679783.1"/>
    <property type="molecule type" value="Genomic_DNA"/>
</dbReference>
<feature type="region of interest" description="Disordered" evidence="11">
    <location>
        <begin position="124"/>
        <end position="145"/>
    </location>
</feature>
<evidence type="ECO:0000256" key="7">
    <source>
        <dbReference type="ARBA" id="ARBA00023136"/>
    </source>
</evidence>
<dbReference type="Pfam" id="PF07960">
    <property type="entry name" value="CBP4"/>
    <property type="match status" value="1"/>
</dbReference>
<dbReference type="OrthoDB" id="5576752at2759"/>
<comment type="subcellular location">
    <subcellularLocation>
        <location evidence="1 10">Mitochondrion inner membrane</location>
        <topology evidence="1 10">Single-pass membrane protein</topology>
    </subcellularLocation>
</comment>
<keyword evidence="5 10" id="KW-1133">Transmembrane helix</keyword>
<protein>
    <recommendedName>
        <fullName evidence="10">Cytochrome b mRNA-processing protein 4</fullName>
    </recommendedName>
</protein>
<reference evidence="12" key="2">
    <citation type="submission" date="2021-01" db="EMBL/GenBank/DDBJ databases">
        <authorList>
            <person name="Schikora-Tamarit M.A."/>
        </authorList>
    </citation>
    <scope>NUCLEOTIDE SEQUENCE</scope>
    <source>
        <strain evidence="12">CBS2887</strain>
    </source>
</reference>
<evidence type="ECO:0000256" key="10">
    <source>
        <dbReference type="RuleBase" id="RU368005"/>
    </source>
</evidence>
<keyword evidence="8 10" id="KW-0143">Chaperone</keyword>
<proteinExistence type="inferred from homology"/>
<organism evidence="12 13">
    <name type="scientific">Wickerhamomyces pijperi</name>
    <name type="common">Yeast</name>
    <name type="synonym">Pichia pijperi</name>
    <dbReference type="NCBI Taxonomy" id="599730"/>
    <lineage>
        <taxon>Eukaryota</taxon>
        <taxon>Fungi</taxon>
        <taxon>Dikarya</taxon>
        <taxon>Ascomycota</taxon>
        <taxon>Saccharomycotina</taxon>
        <taxon>Saccharomycetes</taxon>
        <taxon>Phaffomycetales</taxon>
        <taxon>Wickerhamomycetaceae</taxon>
        <taxon>Wickerhamomyces</taxon>
    </lineage>
</organism>
<comment type="function">
    <text evidence="9 10">Essential for the assembly of ubiquinol-cytochrome c reductase. It has a direct effect on the correct occurrence of the Rieske protein, core 4, core 5 and apocytochrome b.</text>
</comment>
<sequence length="145" mass="17401">MERPLWFRWARVWAVGFSIVGTGVLLFKYTTPTEEELIARLSPELRAQYEREKGLRRKEQEELMKIVQQTAASNDPIWKTGSIQSPWDRNYEKVNLKEKYERELAQKEQMDEIERVRLELETAQAKTRERTDEELKKKGSWLGWR</sequence>
<accession>A0A9P8PWL4</accession>
<gene>
    <name evidence="12" type="ORF">WICPIJ_008541</name>
</gene>
<keyword evidence="13" id="KW-1185">Reference proteome</keyword>
<dbReference type="GO" id="GO:0034551">
    <property type="term" value="P:mitochondrial respiratory chain complex III assembly"/>
    <property type="evidence" value="ECO:0007669"/>
    <property type="project" value="TreeGrafter"/>
</dbReference>
<evidence type="ECO:0000256" key="2">
    <source>
        <dbReference type="ARBA" id="ARBA00006780"/>
    </source>
</evidence>
<evidence type="ECO:0000256" key="11">
    <source>
        <dbReference type="SAM" id="MobiDB-lite"/>
    </source>
</evidence>